<accession>A0A6J6EVV6</accession>
<organism evidence="2">
    <name type="scientific">freshwater metagenome</name>
    <dbReference type="NCBI Taxonomy" id="449393"/>
    <lineage>
        <taxon>unclassified sequences</taxon>
        <taxon>metagenomes</taxon>
        <taxon>ecological metagenomes</taxon>
    </lineage>
</organism>
<name>A0A6J6EVV6_9ZZZZ</name>
<dbReference type="Pfam" id="PF00535">
    <property type="entry name" value="Glycos_transf_2"/>
    <property type="match status" value="1"/>
</dbReference>
<protein>
    <submittedName>
        <fullName evidence="2">Unannotated protein</fullName>
    </submittedName>
</protein>
<evidence type="ECO:0000313" key="2">
    <source>
        <dbReference type="EMBL" id="CAB4576918.1"/>
    </source>
</evidence>
<dbReference type="PANTHER" id="PTHR22916">
    <property type="entry name" value="GLYCOSYLTRANSFERASE"/>
    <property type="match status" value="1"/>
</dbReference>
<reference evidence="2" key="1">
    <citation type="submission" date="2020-05" db="EMBL/GenBank/DDBJ databases">
        <authorList>
            <person name="Chiriac C."/>
            <person name="Salcher M."/>
            <person name="Ghai R."/>
            <person name="Kavagutti S V."/>
        </authorList>
    </citation>
    <scope>NUCLEOTIDE SEQUENCE</scope>
</reference>
<dbReference type="InterPro" id="IPR029044">
    <property type="entry name" value="Nucleotide-diphossugar_trans"/>
</dbReference>
<dbReference type="InterPro" id="IPR001173">
    <property type="entry name" value="Glyco_trans_2-like"/>
</dbReference>
<dbReference type="Gene3D" id="3.90.550.10">
    <property type="entry name" value="Spore Coat Polysaccharide Biosynthesis Protein SpsA, Chain A"/>
    <property type="match status" value="1"/>
</dbReference>
<gene>
    <name evidence="2" type="ORF">UFOPK1747_00308</name>
</gene>
<sequence length="294" mass="34190">MPLTGQNEITTVIPLYLDSGLPLEKFQKCIESICKQTLKPIEIIISDDSSKVDFSEEIKNFMEKITIPYRYIYFPEADGIGSNSNNGLRKVKSKYVHILHADDQLANFQVYEKMLKVLIKENRDWVIAGSLIENRSHFPKYNDFLILGENSLGGPSTMFAKTESYLQYDPIFHMMVDVEQYLRISLKFGAPALILEQLIVCGVGEWQVQKKLSESEIFTEISLLKNKHPLIWNQMKKSSELNLNQRILILKIERMQQNAGFFSTDLKILFLMTLIVQKKILFFFRKKLYLLNIF</sequence>
<dbReference type="AlphaFoldDB" id="A0A6J6EVV6"/>
<proteinExistence type="predicted"/>
<dbReference type="CDD" id="cd00761">
    <property type="entry name" value="Glyco_tranf_GTA_type"/>
    <property type="match status" value="1"/>
</dbReference>
<feature type="domain" description="Glycosyltransferase 2-like" evidence="1">
    <location>
        <begin position="13"/>
        <end position="137"/>
    </location>
</feature>
<dbReference type="EMBL" id="CAEZTV010000027">
    <property type="protein sequence ID" value="CAB4576918.1"/>
    <property type="molecule type" value="Genomic_DNA"/>
</dbReference>
<dbReference type="SUPFAM" id="SSF53448">
    <property type="entry name" value="Nucleotide-diphospho-sugar transferases"/>
    <property type="match status" value="1"/>
</dbReference>
<evidence type="ECO:0000259" key="1">
    <source>
        <dbReference type="Pfam" id="PF00535"/>
    </source>
</evidence>